<protein>
    <submittedName>
        <fullName evidence="2">Uncharacterized protein</fullName>
    </submittedName>
</protein>
<accession>A0A3P6IX72</accession>
<keyword evidence="3" id="KW-1185">Reference proteome</keyword>
<name>A0A3P6IX72_ENTVE</name>
<feature type="region of interest" description="Disordered" evidence="1">
    <location>
        <begin position="41"/>
        <end position="68"/>
    </location>
</feature>
<dbReference type="AlphaFoldDB" id="A0A3P6IX72"/>
<evidence type="ECO:0000256" key="1">
    <source>
        <dbReference type="SAM" id="MobiDB-lite"/>
    </source>
</evidence>
<proteinExistence type="predicted"/>
<evidence type="ECO:0000313" key="3">
    <source>
        <dbReference type="Proteomes" id="UP000274131"/>
    </source>
</evidence>
<gene>
    <name evidence="2" type="ORF">EVEC_LOCUS11627</name>
</gene>
<dbReference type="EMBL" id="UXUI01012416">
    <property type="protein sequence ID" value="VDD96876.1"/>
    <property type="molecule type" value="Genomic_DNA"/>
</dbReference>
<sequence length="138" mass="16095">MYWLKSINLDKKQRFIHNRTKTIKDLEIRFRYVKSEDNPADIGSRGCAPNELKNKKKPEKTFGGQVQTENKKAKKAFDDIILSIDAETILIQQAQMKVGNNKIQKWNLHGDSNKLYRVHARLGNRIGLKRKDKLCPKF</sequence>
<dbReference type="Proteomes" id="UP000274131">
    <property type="component" value="Unassembled WGS sequence"/>
</dbReference>
<organism evidence="2 3">
    <name type="scientific">Enterobius vermicularis</name>
    <name type="common">Human pinworm</name>
    <dbReference type="NCBI Taxonomy" id="51028"/>
    <lineage>
        <taxon>Eukaryota</taxon>
        <taxon>Metazoa</taxon>
        <taxon>Ecdysozoa</taxon>
        <taxon>Nematoda</taxon>
        <taxon>Chromadorea</taxon>
        <taxon>Rhabditida</taxon>
        <taxon>Spirurina</taxon>
        <taxon>Oxyuridomorpha</taxon>
        <taxon>Oxyuroidea</taxon>
        <taxon>Oxyuridae</taxon>
        <taxon>Enterobius</taxon>
    </lineage>
</organism>
<dbReference type="OrthoDB" id="8019190at2759"/>
<reference evidence="2 3" key="1">
    <citation type="submission" date="2018-10" db="EMBL/GenBank/DDBJ databases">
        <authorList>
            <consortium name="Pathogen Informatics"/>
        </authorList>
    </citation>
    <scope>NUCLEOTIDE SEQUENCE [LARGE SCALE GENOMIC DNA]</scope>
</reference>
<evidence type="ECO:0000313" key="2">
    <source>
        <dbReference type="EMBL" id="VDD96876.1"/>
    </source>
</evidence>